<dbReference type="RefSeq" id="WP_154752223.1">
    <property type="nucleotide sequence ID" value="NZ_CP046509.1"/>
</dbReference>
<evidence type="ECO:0000256" key="1">
    <source>
        <dbReference type="SAM" id="Phobius"/>
    </source>
</evidence>
<evidence type="ECO:0000313" key="3">
    <source>
        <dbReference type="EMBL" id="QGU88502.1"/>
    </source>
</evidence>
<dbReference type="EMBL" id="CP046509">
    <property type="protein sequence ID" value="QGU88502.1"/>
    <property type="molecule type" value="Genomic_DNA"/>
</dbReference>
<dbReference type="PANTHER" id="PTHR37314">
    <property type="entry name" value="SLR0142 PROTEIN"/>
    <property type="match status" value="1"/>
</dbReference>
<dbReference type="InterPro" id="IPR010699">
    <property type="entry name" value="DUF1275"/>
</dbReference>
<accession>A0A6I6EV93</accession>
<keyword evidence="1" id="KW-0472">Membrane</keyword>
<dbReference type="KEGG" id="erwi:GN242_15320"/>
<protein>
    <submittedName>
        <fullName evidence="3">DUF1275 domain-containing protein</fullName>
    </submittedName>
</protein>
<feature type="transmembrane region" description="Helical" evidence="1">
    <location>
        <begin position="95"/>
        <end position="116"/>
    </location>
</feature>
<reference evidence="3 4" key="2">
    <citation type="submission" date="2019-12" db="EMBL/GenBank/DDBJ databases">
        <title>Erwinia sp. nov., isolated from droppings of birds in the Qinghai-Tiebt plateau of China.</title>
        <authorList>
            <person name="Ge Y."/>
        </authorList>
    </citation>
    <scope>NUCLEOTIDE SEQUENCE [LARGE SCALE GENOMIC DNA]</scope>
    <source>
        <strain evidence="3 4">J780</strain>
    </source>
</reference>
<evidence type="ECO:0000313" key="5">
    <source>
        <dbReference type="Proteomes" id="UP000480164"/>
    </source>
</evidence>
<dbReference type="Proteomes" id="UP000480164">
    <property type="component" value="Unassembled WGS sequence"/>
</dbReference>
<evidence type="ECO:0000313" key="2">
    <source>
        <dbReference type="EMBL" id="MTD26938.1"/>
    </source>
</evidence>
<name>A0A6I6EV93_9GAMM</name>
<accession>A0A6L6GMM9</accession>
<feature type="transmembrane region" description="Helical" evidence="1">
    <location>
        <begin position="122"/>
        <end position="140"/>
    </location>
</feature>
<sequence>MLITIDEARTFNTDSRLACTLAAVAGALNTAAFKSVGFFAANMTGNVSVLSERMATLDLQTGLFFLGIVMLFIAGSTFSTLIISAGRRREISSIYAVNIFIEGLALIALGIIESLFILSHPVALLILTLSFLMGLQNAVVTRISNARVRTTHVSGTATDIGIELALLIDVLRRKESPKVAHLYLERLQLHAYTVLAFLAGGVAGIWLFHWLNYGFLILVGVGLLMLAMNTMFNHRKPV</sequence>
<organism evidence="3 4">
    <name type="scientific">Erwinia sorbitola</name>
    <dbReference type="NCBI Taxonomy" id="2681984"/>
    <lineage>
        <taxon>Bacteria</taxon>
        <taxon>Pseudomonadati</taxon>
        <taxon>Pseudomonadota</taxon>
        <taxon>Gammaproteobacteria</taxon>
        <taxon>Enterobacterales</taxon>
        <taxon>Erwiniaceae</taxon>
        <taxon>Erwinia</taxon>
    </lineage>
</organism>
<evidence type="ECO:0000313" key="4">
    <source>
        <dbReference type="Proteomes" id="UP000424752"/>
    </source>
</evidence>
<proteinExistence type="predicted"/>
<dbReference type="Pfam" id="PF06912">
    <property type="entry name" value="DUF1275"/>
    <property type="match status" value="1"/>
</dbReference>
<feature type="transmembrane region" description="Helical" evidence="1">
    <location>
        <begin position="213"/>
        <end position="232"/>
    </location>
</feature>
<keyword evidence="1" id="KW-1133">Transmembrane helix</keyword>
<dbReference type="EMBL" id="WLZX01000002">
    <property type="protein sequence ID" value="MTD26938.1"/>
    <property type="molecule type" value="Genomic_DNA"/>
</dbReference>
<feature type="transmembrane region" description="Helical" evidence="1">
    <location>
        <begin position="189"/>
        <end position="207"/>
    </location>
</feature>
<dbReference type="PANTHER" id="PTHR37314:SF4">
    <property type="entry name" value="UPF0700 TRANSMEMBRANE PROTEIN YOAK"/>
    <property type="match status" value="1"/>
</dbReference>
<keyword evidence="5" id="KW-1185">Reference proteome</keyword>
<gene>
    <name evidence="2" type="ORF">GK011_08310</name>
    <name evidence="3" type="ORF">GN242_15320</name>
</gene>
<dbReference type="AlphaFoldDB" id="A0A6I6EV93"/>
<feature type="transmembrane region" description="Helical" evidence="1">
    <location>
        <begin position="64"/>
        <end position="83"/>
    </location>
</feature>
<dbReference type="Proteomes" id="UP000424752">
    <property type="component" value="Chromosome"/>
</dbReference>
<keyword evidence="1" id="KW-0812">Transmembrane</keyword>
<reference evidence="2 5" key="1">
    <citation type="submission" date="2019-11" db="EMBL/GenBank/DDBJ databases">
        <title>Erwinia sp. nov., isolated from feces of birds in Tibet plateau of China.</title>
        <authorList>
            <person name="Ge Y."/>
        </authorList>
    </citation>
    <scope>NUCLEOTIDE SEQUENCE [LARGE SCALE GENOMIC DNA]</scope>
    <source>
        <strain evidence="2 5">J316</strain>
    </source>
</reference>